<sequence>MSSSPKRPAAQPEDGVLASAMQRLTTALNATTDVEGRLAAALYAATLPPAPLVTTSVDAFLAHGREELHTTLEATTDVESHLTLARYEVDLGTAARIGDT</sequence>
<protein>
    <submittedName>
        <fullName evidence="1">Uncharacterized protein</fullName>
    </submittedName>
</protein>
<name>A0ABY9JNW1_9ACTN</name>
<geneLocation type="plasmid" evidence="1 2">
    <name>unnamed1</name>
</geneLocation>
<evidence type="ECO:0000313" key="1">
    <source>
        <dbReference type="EMBL" id="WLQ69395.1"/>
    </source>
</evidence>
<reference evidence="1 2" key="1">
    <citation type="submission" date="2023-03" db="EMBL/GenBank/DDBJ databases">
        <title>Isolation and description of six Streptomyces strains from soil environments, able to metabolize different microbial glucans.</title>
        <authorList>
            <person name="Widen T."/>
            <person name="Larsbrink J."/>
        </authorList>
    </citation>
    <scope>NUCLEOTIDE SEQUENCE [LARGE SCALE GENOMIC DNA]</scope>
    <source>
        <strain evidence="1 2">Alt3</strain>
        <plasmid evidence="1 2">unnamed1</plasmid>
    </source>
</reference>
<gene>
    <name evidence="1" type="ORF">P8A20_38455</name>
</gene>
<dbReference type="Proteomes" id="UP001224433">
    <property type="component" value="Plasmid unnamed1"/>
</dbReference>
<accession>A0ABY9JNW1</accession>
<evidence type="ECO:0000313" key="2">
    <source>
        <dbReference type="Proteomes" id="UP001224433"/>
    </source>
</evidence>
<organism evidence="1 2">
    <name type="scientific">Streptomyces glycanivorans</name>
    <dbReference type="NCBI Taxonomy" id="3033808"/>
    <lineage>
        <taxon>Bacteria</taxon>
        <taxon>Bacillati</taxon>
        <taxon>Actinomycetota</taxon>
        <taxon>Actinomycetes</taxon>
        <taxon>Kitasatosporales</taxon>
        <taxon>Streptomycetaceae</taxon>
        <taxon>Streptomyces</taxon>
    </lineage>
</organism>
<proteinExistence type="predicted"/>
<dbReference type="EMBL" id="CP120984">
    <property type="protein sequence ID" value="WLQ69395.1"/>
    <property type="molecule type" value="Genomic_DNA"/>
</dbReference>
<dbReference type="RefSeq" id="WP_306105459.1">
    <property type="nucleotide sequence ID" value="NZ_CP120984.1"/>
</dbReference>
<keyword evidence="2" id="KW-1185">Reference proteome</keyword>
<keyword evidence="1" id="KW-0614">Plasmid</keyword>